<dbReference type="OrthoDB" id="10338284at2759"/>
<dbReference type="AlphaFoldDB" id="A0A4S8R9M6"/>
<evidence type="ECO:0000313" key="1">
    <source>
        <dbReference type="EMBL" id="THV50014.1"/>
    </source>
</evidence>
<dbReference type="EMBL" id="PQXL01000169">
    <property type="protein sequence ID" value="THV50014.1"/>
    <property type="molecule type" value="Genomic_DNA"/>
</dbReference>
<sequence length="75" mass="8389">MLANFSGGLPQRSEELFSSRKWFHDSSMAVPFYRGHHVILRGGGSFDQINSGPTLARAWTTMQNMPSLDKFDVTA</sequence>
<organism evidence="1 2">
    <name type="scientific">Botrytis galanthina</name>
    <dbReference type="NCBI Taxonomy" id="278940"/>
    <lineage>
        <taxon>Eukaryota</taxon>
        <taxon>Fungi</taxon>
        <taxon>Dikarya</taxon>
        <taxon>Ascomycota</taxon>
        <taxon>Pezizomycotina</taxon>
        <taxon>Leotiomycetes</taxon>
        <taxon>Helotiales</taxon>
        <taxon>Sclerotiniaceae</taxon>
        <taxon>Botrytis</taxon>
    </lineage>
</organism>
<gene>
    <name evidence="1" type="ORF">BGAL_0169g00260</name>
</gene>
<comment type="caution">
    <text evidence="1">The sequence shown here is derived from an EMBL/GenBank/DDBJ whole genome shotgun (WGS) entry which is preliminary data.</text>
</comment>
<name>A0A4S8R9M6_9HELO</name>
<proteinExistence type="predicted"/>
<protein>
    <submittedName>
        <fullName evidence="1">Uncharacterized protein</fullName>
    </submittedName>
</protein>
<keyword evidence="2" id="KW-1185">Reference proteome</keyword>
<reference evidence="1 2" key="1">
    <citation type="submission" date="2017-12" db="EMBL/GenBank/DDBJ databases">
        <title>Comparative genomics of Botrytis spp.</title>
        <authorList>
            <person name="Valero-Jimenez C.A."/>
            <person name="Tapia P."/>
            <person name="Veloso J."/>
            <person name="Silva-Moreno E."/>
            <person name="Staats M."/>
            <person name="Valdes J.H."/>
            <person name="Van Kan J.A.L."/>
        </authorList>
    </citation>
    <scope>NUCLEOTIDE SEQUENCE [LARGE SCALE GENOMIC DNA]</scope>
    <source>
        <strain evidence="1 2">MUCL435</strain>
    </source>
</reference>
<evidence type="ECO:0000313" key="2">
    <source>
        <dbReference type="Proteomes" id="UP000308671"/>
    </source>
</evidence>
<accession>A0A4S8R9M6</accession>
<dbReference type="Proteomes" id="UP000308671">
    <property type="component" value="Unassembled WGS sequence"/>
</dbReference>